<protein>
    <recommendedName>
        <fullName evidence="5">HTH tetR-type domain-containing protein</fullName>
    </recommendedName>
</protein>
<organism evidence="6">
    <name type="scientific">Candidatus Enterococcus clewellii</name>
    <dbReference type="NCBI Taxonomy" id="1834193"/>
    <lineage>
        <taxon>Bacteria</taxon>
        <taxon>Bacillati</taxon>
        <taxon>Bacillota</taxon>
        <taxon>Bacilli</taxon>
        <taxon>Lactobacillales</taxon>
        <taxon>Enterococcaceae</taxon>
        <taxon>Enterococcus</taxon>
    </lineage>
</organism>
<keyword evidence="8" id="KW-1185">Reference proteome</keyword>
<dbReference type="AlphaFoldDB" id="A0A242K3L2"/>
<evidence type="ECO:0000256" key="2">
    <source>
        <dbReference type="ARBA" id="ARBA00023125"/>
    </source>
</evidence>
<dbReference type="Gene3D" id="1.10.357.10">
    <property type="entry name" value="Tetracycline Repressor, domain 2"/>
    <property type="match status" value="1"/>
</dbReference>
<dbReference type="SUPFAM" id="SSF46689">
    <property type="entry name" value="Homeodomain-like"/>
    <property type="match status" value="1"/>
</dbReference>
<dbReference type="InterPro" id="IPR009057">
    <property type="entry name" value="Homeodomain-like_sf"/>
</dbReference>
<dbReference type="RefSeq" id="WP_086349995.1">
    <property type="nucleotide sequence ID" value="NZ_CP147247.1"/>
</dbReference>
<evidence type="ECO:0000259" key="5">
    <source>
        <dbReference type="PROSITE" id="PS50977"/>
    </source>
</evidence>
<reference evidence="7" key="2">
    <citation type="submission" date="2017-05" db="EMBL/GenBank/DDBJ databases">
        <authorList>
            <consortium name="The Broad Institute Genomics Platform"/>
            <consortium name="The Broad Institute Genomic Center for Infectious Diseases"/>
            <person name="Earl A."/>
            <person name="Manson A."/>
            <person name="Schwartman J."/>
            <person name="Gilmore M."/>
            <person name="Abouelleil A."/>
            <person name="Cao P."/>
            <person name="Chapman S."/>
            <person name="Cusick C."/>
            <person name="Shea T."/>
            <person name="Young S."/>
            <person name="Neafsey D."/>
            <person name="Nusbaum C."/>
            <person name="Birren B."/>
        </authorList>
    </citation>
    <scope>NUCLEOTIDE SEQUENCE</scope>
    <source>
        <strain evidence="7">9E7_DIV0242</strain>
    </source>
</reference>
<sequence>MKSKQKLYLAAVQLFKSKGYENTTIQEIAEGAGVTERTFYRQFKDKSDVLFDSENMLGQEIAGYLSENDAFSDNPLELLVKALIQVQVFDKDREQSIARTKIVQSHPDLRERELLKMEDLALFLTSEMIEKGAQFQNGESVIFDKNHSELAVRVALQFFHLAFSNWLVDGNQTFGAHVKAVYQEFLGLIS</sequence>
<gene>
    <name evidence="7" type="ORF">A5888_001835</name>
    <name evidence="6" type="ORF">A5888_002981</name>
</gene>
<keyword evidence="3" id="KW-0804">Transcription</keyword>
<dbReference type="InterPro" id="IPR050109">
    <property type="entry name" value="HTH-type_TetR-like_transc_reg"/>
</dbReference>
<dbReference type="PANTHER" id="PTHR30055">
    <property type="entry name" value="HTH-TYPE TRANSCRIPTIONAL REGULATOR RUTR"/>
    <property type="match status" value="1"/>
</dbReference>
<keyword evidence="2 4" id="KW-0238">DNA-binding</keyword>
<reference evidence="6" key="1">
    <citation type="submission" date="2017-05" db="EMBL/GenBank/DDBJ databases">
        <title>The Genome Sequence of Enterococcus sp. 9E7_DIV0242.</title>
        <authorList>
            <consortium name="The Broad Institute Genomics Platform"/>
            <consortium name="The Broad Institute Genomic Center for Infectious Diseases"/>
            <person name="Earl A."/>
            <person name="Manson A."/>
            <person name="Schwartman J."/>
            <person name="Gilmore M."/>
            <person name="Abouelleil A."/>
            <person name="Cao P."/>
            <person name="Chapman S."/>
            <person name="Cusick C."/>
            <person name="Shea T."/>
            <person name="Young S."/>
            <person name="Neafsey D."/>
            <person name="Nusbaum C."/>
            <person name="Birren B."/>
        </authorList>
    </citation>
    <scope>NUCLEOTIDE SEQUENCE [LARGE SCALE GENOMIC DNA]</scope>
    <source>
        <strain evidence="6">9E7_DIV0242</strain>
    </source>
</reference>
<dbReference type="GO" id="GO:0000976">
    <property type="term" value="F:transcription cis-regulatory region binding"/>
    <property type="evidence" value="ECO:0007669"/>
    <property type="project" value="TreeGrafter"/>
</dbReference>
<evidence type="ECO:0000256" key="1">
    <source>
        <dbReference type="ARBA" id="ARBA00023015"/>
    </source>
</evidence>
<dbReference type="EMBL" id="CP147247">
    <property type="protein sequence ID" value="WYJ90107.1"/>
    <property type="molecule type" value="Genomic_DNA"/>
</dbReference>
<dbReference type="PRINTS" id="PR00455">
    <property type="entry name" value="HTHTETR"/>
</dbReference>
<evidence type="ECO:0000313" key="8">
    <source>
        <dbReference type="Proteomes" id="UP000195141"/>
    </source>
</evidence>
<dbReference type="InterPro" id="IPR001647">
    <property type="entry name" value="HTH_TetR"/>
</dbReference>
<dbReference type="EMBL" id="NGMM01000005">
    <property type="protein sequence ID" value="OTP13503.1"/>
    <property type="molecule type" value="Genomic_DNA"/>
</dbReference>
<feature type="domain" description="HTH tetR-type" evidence="5">
    <location>
        <begin position="1"/>
        <end position="61"/>
    </location>
</feature>
<evidence type="ECO:0000256" key="3">
    <source>
        <dbReference type="ARBA" id="ARBA00023163"/>
    </source>
</evidence>
<dbReference type="GO" id="GO:0003700">
    <property type="term" value="F:DNA-binding transcription factor activity"/>
    <property type="evidence" value="ECO:0007669"/>
    <property type="project" value="TreeGrafter"/>
</dbReference>
<dbReference type="PANTHER" id="PTHR30055:SF238">
    <property type="entry name" value="MYCOFACTOCIN BIOSYNTHESIS TRANSCRIPTIONAL REGULATOR MFTR-RELATED"/>
    <property type="match status" value="1"/>
</dbReference>
<evidence type="ECO:0000256" key="4">
    <source>
        <dbReference type="PROSITE-ProRule" id="PRU00335"/>
    </source>
</evidence>
<reference evidence="7" key="3">
    <citation type="submission" date="2024-03" db="EMBL/GenBank/DDBJ databases">
        <title>The Genome Sequence of Enterococcus sp. DIV0242b.</title>
        <authorList>
            <consortium name="The Broad Institute Genomics Platform"/>
            <consortium name="The Broad Institute Microbial Omics Core"/>
            <consortium name="The Broad Institute Genomic Center for Infectious Diseases"/>
            <person name="Earl A."/>
            <person name="Manson A."/>
            <person name="Gilmore M."/>
            <person name="Schwartman J."/>
            <person name="Shea T."/>
            <person name="Abouelleil A."/>
            <person name="Cao P."/>
            <person name="Chapman S."/>
            <person name="Cusick C."/>
            <person name="Young S."/>
            <person name="Neafsey D."/>
            <person name="Nusbaum C."/>
            <person name="Birren B."/>
        </authorList>
    </citation>
    <scope>NUCLEOTIDE SEQUENCE</scope>
    <source>
        <strain evidence="7">9E7_DIV0242</strain>
    </source>
</reference>
<dbReference type="OrthoDB" id="9814200at2"/>
<name>A0A242K3L2_9ENTE</name>
<accession>A0A242K3L2</accession>
<feature type="DNA-binding region" description="H-T-H motif" evidence="4">
    <location>
        <begin position="24"/>
        <end position="43"/>
    </location>
</feature>
<dbReference type="Proteomes" id="UP000195141">
    <property type="component" value="Chromosome"/>
</dbReference>
<keyword evidence="1" id="KW-0805">Transcription regulation</keyword>
<proteinExistence type="predicted"/>
<dbReference type="Pfam" id="PF00440">
    <property type="entry name" value="TetR_N"/>
    <property type="match status" value="1"/>
</dbReference>
<evidence type="ECO:0000313" key="6">
    <source>
        <dbReference type="EMBL" id="OTP13503.1"/>
    </source>
</evidence>
<evidence type="ECO:0000313" key="7">
    <source>
        <dbReference type="EMBL" id="WYJ90107.1"/>
    </source>
</evidence>
<dbReference type="PROSITE" id="PS50977">
    <property type="entry name" value="HTH_TETR_2"/>
    <property type="match status" value="1"/>
</dbReference>